<comment type="caution">
    <text evidence="1">The sequence shown here is derived from an EMBL/GenBank/DDBJ whole genome shotgun (WGS) entry which is preliminary data.</text>
</comment>
<keyword evidence="2" id="KW-1185">Reference proteome</keyword>
<evidence type="ECO:0000313" key="1">
    <source>
        <dbReference type="EMBL" id="MCZ0702727.1"/>
    </source>
</evidence>
<dbReference type="RefSeq" id="WP_268779496.1">
    <property type="nucleotide sequence ID" value="NZ_JAPRAT010000008.1"/>
</dbReference>
<gene>
    <name evidence="1" type="ORF">OWO01_05850</name>
</gene>
<dbReference type="EMBL" id="JAPRAT010000008">
    <property type="protein sequence ID" value="MCZ0702727.1"/>
    <property type="molecule type" value="Genomic_DNA"/>
</dbReference>
<evidence type="ECO:0000313" key="2">
    <source>
        <dbReference type="Proteomes" id="UP001084197"/>
    </source>
</evidence>
<dbReference type="Proteomes" id="UP001084197">
    <property type="component" value="Unassembled WGS sequence"/>
</dbReference>
<reference evidence="1" key="1">
    <citation type="submission" date="2022-11" db="EMBL/GenBank/DDBJ databases">
        <title>WGS of Natronobacillus azotifigens 24KS-1, an anaerobic diazotrophic haloalkaliphile from soda-rich habitats.</title>
        <authorList>
            <person name="Sorokin D.Y."/>
            <person name="Merkel A.Y."/>
        </authorList>
    </citation>
    <scope>NUCLEOTIDE SEQUENCE</scope>
    <source>
        <strain evidence="1">24KS-1</strain>
    </source>
</reference>
<accession>A0A9J6RB09</accession>
<sequence>MSKKKFLFFGCVILLIVFLFARNAIQNRKLAKQVDEYQEWFMLFVEEKNTEPEKDVVIARVGDEEITNFDLWFFSAINHIYMVTNGSTSLADFEVNNEAIISGFHDLLLDTIYYEYAMIHDIEVGVEDAFEVQKSIAEVELTSKDPAIQTVSGLKLDYPKWFSRKAKGYYALRMLENEMMETSDLTSEQIVKQAEAILYQAFEEVNVSITEEAPSIVKEAPLIALINS</sequence>
<proteinExistence type="predicted"/>
<organism evidence="1 2">
    <name type="scientific">Natronobacillus azotifigens</name>
    <dbReference type="NCBI Taxonomy" id="472978"/>
    <lineage>
        <taxon>Bacteria</taxon>
        <taxon>Bacillati</taxon>
        <taxon>Bacillota</taxon>
        <taxon>Bacilli</taxon>
        <taxon>Bacillales</taxon>
        <taxon>Bacillaceae</taxon>
        <taxon>Natronobacillus</taxon>
    </lineage>
</organism>
<name>A0A9J6RB09_9BACI</name>
<protein>
    <submittedName>
        <fullName evidence="1">Uncharacterized protein</fullName>
    </submittedName>
</protein>
<dbReference type="AlphaFoldDB" id="A0A9J6RB09"/>